<evidence type="ECO:0000259" key="3">
    <source>
        <dbReference type="SMART" id="SM00460"/>
    </source>
</evidence>
<dbReference type="InterPro" id="IPR038765">
    <property type="entry name" value="Papain-like_cys_pep_sf"/>
</dbReference>
<keyword evidence="5" id="KW-1185">Reference proteome</keyword>
<feature type="transmembrane region" description="Helical" evidence="2">
    <location>
        <begin position="144"/>
        <end position="160"/>
    </location>
</feature>
<feature type="transmembrane region" description="Helical" evidence="2">
    <location>
        <begin position="166"/>
        <end position="185"/>
    </location>
</feature>
<feature type="compositionally biased region" description="Low complexity" evidence="1">
    <location>
        <begin position="559"/>
        <end position="577"/>
    </location>
</feature>
<protein>
    <submittedName>
        <fullName evidence="4">DUF3488 and transglutaminase-like domain-containing protein</fullName>
    </submittedName>
</protein>
<evidence type="ECO:0000256" key="2">
    <source>
        <dbReference type="SAM" id="Phobius"/>
    </source>
</evidence>
<dbReference type="InterPro" id="IPR021878">
    <property type="entry name" value="TgpA_N"/>
</dbReference>
<feature type="transmembrane region" description="Helical" evidence="2">
    <location>
        <begin position="118"/>
        <end position="137"/>
    </location>
</feature>
<dbReference type="Pfam" id="PF11992">
    <property type="entry name" value="TgpA_N"/>
    <property type="match status" value="1"/>
</dbReference>
<comment type="caution">
    <text evidence="4">The sequence shown here is derived from an EMBL/GenBank/DDBJ whole genome shotgun (WGS) entry which is preliminary data.</text>
</comment>
<dbReference type="InterPro" id="IPR052901">
    <property type="entry name" value="Bact_TGase-like"/>
</dbReference>
<evidence type="ECO:0000256" key="1">
    <source>
        <dbReference type="SAM" id="MobiDB-lite"/>
    </source>
</evidence>
<feature type="transmembrane region" description="Helical" evidence="2">
    <location>
        <begin position="223"/>
        <end position="241"/>
    </location>
</feature>
<dbReference type="SUPFAM" id="SSF54001">
    <property type="entry name" value="Cysteine proteinases"/>
    <property type="match status" value="1"/>
</dbReference>
<accession>A0ABT5GI04</accession>
<gene>
    <name evidence="4" type="ORF">OO014_11320</name>
</gene>
<evidence type="ECO:0000313" key="4">
    <source>
        <dbReference type="EMBL" id="MDC5697851.1"/>
    </source>
</evidence>
<organism evidence="4 5">
    <name type="scientific">Intrasporangium calvum</name>
    <dbReference type="NCBI Taxonomy" id="53358"/>
    <lineage>
        <taxon>Bacteria</taxon>
        <taxon>Bacillati</taxon>
        <taxon>Actinomycetota</taxon>
        <taxon>Actinomycetes</taxon>
        <taxon>Micrococcales</taxon>
        <taxon>Intrasporangiaceae</taxon>
        <taxon>Intrasporangium</taxon>
    </lineage>
</organism>
<feature type="transmembrane region" description="Helical" evidence="2">
    <location>
        <begin position="609"/>
        <end position="631"/>
    </location>
</feature>
<sequence>MTRRRWRITLLAALATLAAVYPISSLFRSDAWLRDAVLVIALAAAVGLLLRGLTRSRLLTLFAQLVLVLYGVLALTVRETFTWGLPTAETVERLNVLGLQALETIQRNAAPAPLTEGVTVYLVGAVALIAVVVDAMAATWRAPAAAGLPLLTAYLITAANSDSTSAVRYFVVPVALWLVMLHTTARASFGRWSTTSATDVGEDGPASDDTTALRSLTAGAAKLGGIAVLLALVVPAVTWHAPPRYLTDGLARSTGSGGIGTVGINDTIDLRTSLLSTDPSPVLRYTSTGPATAPLRVFATSYYSSGEWRIARRQSEGPDRPVPLPPQADRREYIMTVSNNVLKAPRLAAPYPVVTPAIEGTSFTIDSVTRDIQVRETVDSYQVTYSVVNPSPDKLRSAGPPSSPDILEDDLTLPADAEDLIRRWSDEVTRGAANDYDRAVAIQAHLRDSTRYQYSLDLGETPQDENGEDLDPISAFYETRLGYCTQFATAMIMLARAQGIPARMAIGFIEGRREGSSNLVRQSDAHAWPELYFQGSGWLRFEPTVGRSGPPVYSLAGVDTPTSGATTDSGSTSNTATPTGSRRPVDEGDATGTATRTSWWEQWLSGSNLVILSALLVVALGTLLMPLTAWLTRNVRRHRAATRQDLVEIEWAALRSHLDDLGLVAPPGATLRTARERYITDGHLDADHATALRRVTATLERARYDRPERTTPQQTEELHRDIRSIRRQVSRTRAWTTRLRSFLWPTEGVSVWQGVWRRRSQALRRRR</sequence>
<dbReference type="PANTHER" id="PTHR42736:SF1">
    <property type="entry name" value="PROTEIN-GLUTAMINE GAMMA-GLUTAMYLTRANSFERASE"/>
    <property type="match status" value="1"/>
</dbReference>
<keyword evidence="2" id="KW-0472">Membrane</keyword>
<dbReference type="InterPro" id="IPR002931">
    <property type="entry name" value="Transglutaminase-like"/>
</dbReference>
<proteinExistence type="predicted"/>
<dbReference type="SMART" id="SM00460">
    <property type="entry name" value="TGc"/>
    <property type="match status" value="1"/>
</dbReference>
<keyword evidence="2" id="KW-1133">Transmembrane helix</keyword>
<dbReference type="EMBL" id="JAPFQL010000045">
    <property type="protein sequence ID" value="MDC5697851.1"/>
    <property type="molecule type" value="Genomic_DNA"/>
</dbReference>
<dbReference type="RefSeq" id="WP_272462426.1">
    <property type="nucleotide sequence ID" value="NZ_JAPFQL010000045.1"/>
</dbReference>
<dbReference type="PANTHER" id="PTHR42736">
    <property type="entry name" value="PROTEIN-GLUTAMINE GAMMA-GLUTAMYLTRANSFERASE"/>
    <property type="match status" value="1"/>
</dbReference>
<feature type="domain" description="Transglutaminase-like" evidence="3">
    <location>
        <begin position="476"/>
        <end position="545"/>
    </location>
</feature>
<dbReference type="Proteomes" id="UP001150259">
    <property type="component" value="Unassembled WGS sequence"/>
</dbReference>
<feature type="transmembrane region" description="Helical" evidence="2">
    <location>
        <begin position="32"/>
        <end position="51"/>
    </location>
</feature>
<name>A0ABT5GI04_9MICO</name>
<evidence type="ECO:0000313" key="5">
    <source>
        <dbReference type="Proteomes" id="UP001150259"/>
    </source>
</evidence>
<keyword evidence="2" id="KW-0812">Transmembrane</keyword>
<dbReference type="Pfam" id="PF01841">
    <property type="entry name" value="Transglut_core"/>
    <property type="match status" value="1"/>
</dbReference>
<dbReference type="Gene3D" id="3.10.620.30">
    <property type="match status" value="1"/>
</dbReference>
<feature type="transmembrane region" description="Helical" evidence="2">
    <location>
        <begin position="58"/>
        <end position="77"/>
    </location>
</feature>
<feature type="region of interest" description="Disordered" evidence="1">
    <location>
        <begin position="552"/>
        <end position="592"/>
    </location>
</feature>
<reference evidence="4 5" key="1">
    <citation type="submission" date="2022-11" db="EMBL/GenBank/DDBJ databases">
        <title>Anaerobic phenanthrene biodegradation by a DNRA strain PheN6.</title>
        <authorList>
            <person name="Zhang Z."/>
        </authorList>
    </citation>
    <scope>NUCLEOTIDE SEQUENCE [LARGE SCALE GENOMIC DNA]</scope>
    <source>
        <strain evidence="4 5">PheN6</strain>
    </source>
</reference>